<comment type="similarity">
    <text evidence="1 3">Belongs to the type-B carboxylesterase/lipase family.</text>
</comment>
<dbReference type="InterPro" id="IPR019826">
    <property type="entry name" value="Carboxylesterase_B_AS"/>
</dbReference>
<comment type="caution">
    <text evidence="5">The sequence shown here is derived from an EMBL/GenBank/DDBJ whole genome shotgun (WGS) entry which is preliminary data.</text>
</comment>
<name>A0A494XI87_9BURK</name>
<evidence type="ECO:0000256" key="2">
    <source>
        <dbReference type="ARBA" id="ARBA00022801"/>
    </source>
</evidence>
<accession>A0A494XI87</accession>
<dbReference type="PROSITE" id="PS00122">
    <property type="entry name" value="CARBOXYLESTERASE_B_1"/>
    <property type="match status" value="1"/>
</dbReference>
<gene>
    <name evidence="5" type="ORF">D7S86_22840</name>
</gene>
<keyword evidence="6" id="KW-1185">Reference proteome</keyword>
<dbReference type="EMBL" id="RBZU01000012">
    <property type="protein sequence ID" value="RKP47794.1"/>
    <property type="molecule type" value="Genomic_DNA"/>
</dbReference>
<evidence type="ECO:0000256" key="3">
    <source>
        <dbReference type="RuleBase" id="RU361235"/>
    </source>
</evidence>
<dbReference type="InterPro" id="IPR050309">
    <property type="entry name" value="Type-B_Carboxylest/Lipase"/>
</dbReference>
<evidence type="ECO:0000313" key="6">
    <source>
        <dbReference type="Proteomes" id="UP000270342"/>
    </source>
</evidence>
<dbReference type="EC" id="3.1.1.-" evidence="3"/>
<dbReference type="GO" id="GO:0016787">
    <property type="term" value="F:hydrolase activity"/>
    <property type="evidence" value="ECO:0007669"/>
    <property type="project" value="UniProtKB-KW"/>
</dbReference>
<keyword evidence="2 3" id="KW-0378">Hydrolase</keyword>
<dbReference type="SUPFAM" id="SSF53474">
    <property type="entry name" value="alpha/beta-Hydrolases"/>
    <property type="match status" value="1"/>
</dbReference>
<dbReference type="InterPro" id="IPR029058">
    <property type="entry name" value="AB_hydrolase_fold"/>
</dbReference>
<proteinExistence type="inferred from homology"/>
<dbReference type="AlphaFoldDB" id="A0A494XI87"/>
<evidence type="ECO:0000256" key="1">
    <source>
        <dbReference type="ARBA" id="ARBA00005964"/>
    </source>
</evidence>
<dbReference type="Gene3D" id="3.40.50.1820">
    <property type="entry name" value="alpha/beta hydrolase"/>
    <property type="match status" value="1"/>
</dbReference>
<protein>
    <recommendedName>
        <fullName evidence="3">Carboxylic ester hydrolase</fullName>
        <ecNumber evidence="3">3.1.1.-</ecNumber>
    </recommendedName>
</protein>
<feature type="domain" description="Carboxylesterase type B" evidence="4">
    <location>
        <begin position="105"/>
        <end position="572"/>
    </location>
</feature>
<sequence length="581" mass="62541">MPKGFNDLTCRDDVGGLPRFERRCRIDFCRSDGRTVAVFECDGLLENSMYPARCVAVLLLSLLFANVACPSESASSGTDNDRDAAFSKALVHAPDAVYQGTVDSGFSVFKGIPYAQPPVGDLRWKPPVPAEKNTAVVDATRYGPASAQNALAGDVLDIAAPKDQSEDCLHLNVWSPAHAANASLPVMVWIHGGWFARGSSRQYPSGVLAKKGNVVVVTLDYRLGPFGFLAHPRLTAESPDHSSGNDGLRDQIAALQWVRRNIQAFGGDPDRVTIFGQSAGGYSVCYLLASPLTKGLFRAAIMQSGTCELRGPQPARRAEQLGIRLSNTVQCEDTRDVLACLRQKSTAEILAALPSSATLRSPVNYRPNQDGEVLPGSARQLIIDGAGKNIPVMIGSTIDDASRFVPSTSTREEWADYVRKRWPKLADTILALYPADTDADAHAVAVRAATEMVFGCSALATAKAIAGNGTPVYLYLFTYVPERGRRLKIGAFHAAELPYVFGNLNQTNSPGYGPDDVRLSDALIAIWSRFAATGDPNGPGLPAWPRYVPTADTIQEIGLEQQHVANPEARDCSALQRLGLQ</sequence>
<dbReference type="PANTHER" id="PTHR11559">
    <property type="entry name" value="CARBOXYLESTERASE"/>
    <property type="match status" value="1"/>
</dbReference>
<dbReference type="Proteomes" id="UP000270342">
    <property type="component" value="Unassembled WGS sequence"/>
</dbReference>
<dbReference type="InterPro" id="IPR002018">
    <property type="entry name" value="CarbesteraseB"/>
</dbReference>
<evidence type="ECO:0000313" key="5">
    <source>
        <dbReference type="EMBL" id="RKP47794.1"/>
    </source>
</evidence>
<reference evidence="5 6" key="1">
    <citation type="submission" date="2018-10" db="EMBL/GenBank/DDBJ databases">
        <title>Robbsia sp. DHC34, isolated from soil.</title>
        <authorList>
            <person name="Gao Z.-H."/>
            <person name="Qiu L.-H."/>
        </authorList>
    </citation>
    <scope>NUCLEOTIDE SEQUENCE [LARGE SCALE GENOMIC DNA]</scope>
    <source>
        <strain evidence="5 6">DHC34</strain>
    </source>
</reference>
<dbReference type="Pfam" id="PF00135">
    <property type="entry name" value="COesterase"/>
    <property type="match status" value="1"/>
</dbReference>
<organism evidence="5 6">
    <name type="scientific">Pararobbsia silviterrae</name>
    <dbReference type="NCBI Taxonomy" id="1792498"/>
    <lineage>
        <taxon>Bacteria</taxon>
        <taxon>Pseudomonadati</taxon>
        <taxon>Pseudomonadota</taxon>
        <taxon>Betaproteobacteria</taxon>
        <taxon>Burkholderiales</taxon>
        <taxon>Burkholderiaceae</taxon>
        <taxon>Pararobbsia</taxon>
    </lineage>
</organism>
<evidence type="ECO:0000259" key="4">
    <source>
        <dbReference type="Pfam" id="PF00135"/>
    </source>
</evidence>